<gene>
    <name evidence="1" type="ordered locus">TERTU_3519</name>
</gene>
<dbReference type="Proteomes" id="UP000009080">
    <property type="component" value="Chromosome"/>
</dbReference>
<protein>
    <submittedName>
        <fullName evidence="1">Uncharacterized protein</fullName>
    </submittedName>
</protein>
<dbReference type="eggNOG" id="COG3219">
    <property type="taxonomic scope" value="Bacteria"/>
</dbReference>
<dbReference type="HOGENOM" id="CLU_1359845_0_0_6"/>
<reference evidence="1 2" key="1">
    <citation type="journal article" date="2009" name="PLoS ONE">
        <title>The complete genome of Teredinibacter turnerae T7901: an intracellular endosymbiont of marine wood-boring bivalves (shipworms).</title>
        <authorList>
            <person name="Yang J.C."/>
            <person name="Madupu R."/>
            <person name="Durkin A.S."/>
            <person name="Ekborg N.A."/>
            <person name="Pedamallu C.S."/>
            <person name="Hostetler J.B."/>
            <person name="Radune D."/>
            <person name="Toms B.S."/>
            <person name="Henrissat B."/>
            <person name="Coutinho P.M."/>
            <person name="Schwarz S."/>
            <person name="Field L."/>
            <person name="Trindade-Silva A.E."/>
            <person name="Soares C.A.G."/>
            <person name="Elshahawi S."/>
            <person name="Hanora A."/>
            <person name="Schmidt E.W."/>
            <person name="Haygood M.G."/>
            <person name="Posfai J."/>
            <person name="Benner J."/>
            <person name="Madinger C."/>
            <person name="Nove J."/>
            <person name="Anton B."/>
            <person name="Chaudhary K."/>
            <person name="Foster J."/>
            <person name="Holman A."/>
            <person name="Kumar S."/>
            <person name="Lessard P.A."/>
            <person name="Luyten Y.A."/>
            <person name="Slatko B."/>
            <person name="Wood N."/>
            <person name="Wu B."/>
            <person name="Teplitski M."/>
            <person name="Mougous J.D."/>
            <person name="Ward N."/>
            <person name="Eisen J.A."/>
            <person name="Badger J.H."/>
            <person name="Distel D.L."/>
        </authorList>
    </citation>
    <scope>NUCLEOTIDE SEQUENCE [LARGE SCALE GENOMIC DNA]</scope>
    <source>
        <strain evidence="2">ATCC 39867 / T7901</strain>
    </source>
</reference>
<organism evidence="1 2">
    <name type="scientific">Teredinibacter turnerae (strain ATCC 39867 / T7901)</name>
    <dbReference type="NCBI Taxonomy" id="377629"/>
    <lineage>
        <taxon>Bacteria</taxon>
        <taxon>Pseudomonadati</taxon>
        <taxon>Pseudomonadota</taxon>
        <taxon>Gammaproteobacteria</taxon>
        <taxon>Cellvibrionales</taxon>
        <taxon>Cellvibrionaceae</taxon>
        <taxon>Teredinibacter</taxon>
    </lineage>
</organism>
<dbReference type="AlphaFoldDB" id="C5BRE3"/>
<name>C5BRE3_TERTT</name>
<keyword evidence="2" id="KW-1185">Reference proteome</keyword>
<proteinExistence type="predicted"/>
<evidence type="ECO:0000313" key="1">
    <source>
        <dbReference type="EMBL" id="ACR13073.1"/>
    </source>
</evidence>
<dbReference type="KEGG" id="ttu:TERTU_3519"/>
<sequence>MKVLAKRLLDNDGPATGDWAEWGGALAQLLRDSELMEPLPFLADMAELEWRVHLVKRAGIDIGHPTRIDLLHSQALDTVRFTFQEKGLIFGCSQFPVVALWQAHRPWDEDFIPDDTALMEIFSAGAMRCHYQIHQHGYIAHVKEITLSEYHWMEDVAEGFDIARLIDRHLTFDIVGWLQKAAELDGLIYLEKICEGGICND</sequence>
<evidence type="ECO:0000313" key="2">
    <source>
        <dbReference type="Proteomes" id="UP000009080"/>
    </source>
</evidence>
<dbReference type="STRING" id="377629.TERTU_3519"/>
<accession>C5BRE3</accession>
<dbReference type="EMBL" id="CP001614">
    <property type="protein sequence ID" value="ACR13073.1"/>
    <property type="molecule type" value="Genomic_DNA"/>
</dbReference>